<evidence type="ECO:0000256" key="4">
    <source>
        <dbReference type="ARBA" id="ARBA00022801"/>
    </source>
</evidence>
<reference evidence="9" key="1">
    <citation type="submission" date="2019-08" db="EMBL/GenBank/DDBJ databases">
        <authorList>
            <person name="Kucharzyk K."/>
            <person name="Murdoch R.W."/>
            <person name="Higgins S."/>
            <person name="Loffler F."/>
        </authorList>
    </citation>
    <scope>NUCLEOTIDE SEQUENCE</scope>
</reference>
<dbReference type="EMBL" id="VSSQ01002796">
    <property type="protein sequence ID" value="MPM17433.1"/>
    <property type="molecule type" value="Genomic_DNA"/>
</dbReference>
<dbReference type="InterPro" id="IPR050626">
    <property type="entry name" value="Peptidase_M16"/>
</dbReference>
<evidence type="ECO:0000256" key="1">
    <source>
        <dbReference type="ARBA" id="ARBA00007261"/>
    </source>
</evidence>
<dbReference type="InterPro" id="IPR001431">
    <property type="entry name" value="Pept_M16_Zn_BS"/>
</dbReference>
<dbReference type="SUPFAM" id="SSF63411">
    <property type="entry name" value="LuxS/MPP-like metallohydrolase"/>
    <property type="match status" value="4"/>
</dbReference>
<dbReference type="Pfam" id="PF00675">
    <property type="entry name" value="Peptidase_M16"/>
    <property type="match status" value="1"/>
</dbReference>
<feature type="domain" description="Peptidase M16 C-terminal" evidence="8">
    <location>
        <begin position="700"/>
        <end position="865"/>
    </location>
</feature>
<name>A0A644XT30_9ZZZZ</name>
<dbReference type="PANTHER" id="PTHR43690:SF34">
    <property type="entry name" value="ZINC PROTEASE PQQL-LIKE"/>
    <property type="match status" value="1"/>
</dbReference>
<dbReference type="GO" id="GO:0006508">
    <property type="term" value="P:proteolysis"/>
    <property type="evidence" value="ECO:0007669"/>
    <property type="project" value="UniProtKB-KW"/>
</dbReference>
<organism evidence="9">
    <name type="scientific">bioreactor metagenome</name>
    <dbReference type="NCBI Taxonomy" id="1076179"/>
    <lineage>
        <taxon>unclassified sequences</taxon>
        <taxon>metagenomes</taxon>
        <taxon>ecological metagenomes</taxon>
    </lineage>
</organism>
<comment type="similarity">
    <text evidence="1">Belongs to the peptidase M16 family.</text>
</comment>
<dbReference type="GO" id="GO:0046872">
    <property type="term" value="F:metal ion binding"/>
    <property type="evidence" value="ECO:0007669"/>
    <property type="project" value="UniProtKB-KW"/>
</dbReference>
<evidence type="ECO:0000313" key="9">
    <source>
        <dbReference type="EMBL" id="MPM17433.1"/>
    </source>
</evidence>
<sequence>MKRIVLAVASLFLFLGAMAQMPPTLPLDPKVRSGKLDNGLTYFIMQNAEPKGQAEFYIAQKVGAILEEENQRGLAHFLEHMAFNGTKNFPGNKVISYLETIGVKFGANLNAYTAVDQTVYNISAVPVKREGIIDSCLLILHDWANEILLEEDDIDKERGVIREELRTRSNAQMRMIEKILPEIMPDSKYAHRLPGGLVEVIENFTYQELRDYYEKWYRPDLQGIIVVGDIDPDAIEQKIKKMFADIPKPVNAAERTEFEVPDNKGVLASVASDPEATSTSIMLMYKKDAMPKELRPTTTSLVFGYMNSMITRMLNSRLADITQKANPPFTGARASYGDLIVSNTKQAFDISASAKDGGLESALRAIVTEAEKVRRYGFTASELERAKANYTSSLEQIYKERDKLNSGIFVEQILNHFLTGEAYPGIEAEYAIMQQIMPMITLEQINAYAMSLPTEDNVLLAVMMPEKEGLAIPAKEELIAIFESARSAEVAPYEESVSNEPLISQAPAAGKVVSEVKEPMSNSVVWNLSNGATVVVKKTDFKEDQILMNASSKGGFSLFDINDIVSSKVVSDVISVGGLGNFSSSDLRKVLAGKNASVRASVGLTSETIGGSCAPKDLETFMQLVHLSFTSIRQDDEAFQSWQSRVEAQLKNAEANPMTAFSDSLQKTLYNNSPYAKRLNTEMLASVNYERTLNLGRERFANAADFVFTFVGNIDEAQLKNYVETYIGSLPANKGRKENWNIVDRHTVKGILTKEFTKEMQTPKSTVYSIYTGNVPYTIENNILANMTSQVFDMIFTRTIREQEQGTYGVGVDMDMSYYPDDNFTFLFGFDTDVALKERLLKRAYTEIENVIATGIDQEDFNKILEYMNKNYEQNLRENNYWLSVINTRFLIGKDMHTTYKATLDSITPEKLHNFVKNMFSSGNRLEVIMNGVAPAAK</sequence>
<comment type="caution">
    <text evidence="9">The sequence shown here is derived from an EMBL/GenBank/DDBJ whole genome shotgun (WGS) entry which is preliminary data.</text>
</comment>
<dbReference type="PANTHER" id="PTHR43690">
    <property type="entry name" value="NARDILYSIN"/>
    <property type="match status" value="1"/>
</dbReference>
<dbReference type="Gene3D" id="3.30.830.10">
    <property type="entry name" value="Metalloenzyme, LuxS/M16 peptidase-like"/>
    <property type="match status" value="4"/>
</dbReference>
<keyword evidence="4" id="KW-0378">Hydrolase</keyword>
<keyword evidence="5" id="KW-0862">Zinc</keyword>
<evidence type="ECO:0000256" key="3">
    <source>
        <dbReference type="ARBA" id="ARBA00022723"/>
    </source>
</evidence>
<dbReference type="PROSITE" id="PS00143">
    <property type="entry name" value="INSULINASE"/>
    <property type="match status" value="1"/>
</dbReference>
<dbReference type="Pfam" id="PF05193">
    <property type="entry name" value="Peptidase_M16_C"/>
    <property type="match status" value="2"/>
</dbReference>
<dbReference type="AlphaFoldDB" id="A0A644XT30"/>
<keyword evidence="3" id="KW-0479">Metal-binding</keyword>
<evidence type="ECO:0000256" key="5">
    <source>
        <dbReference type="ARBA" id="ARBA00022833"/>
    </source>
</evidence>
<dbReference type="GO" id="GO:0004222">
    <property type="term" value="F:metalloendopeptidase activity"/>
    <property type="evidence" value="ECO:0007669"/>
    <property type="project" value="InterPro"/>
</dbReference>
<evidence type="ECO:0008006" key="10">
    <source>
        <dbReference type="Google" id="ProtNLM"/>
    </source>
</evidence>
<keyword evidence="2" id="KW-0645">Protease</keyword>
<evidence type="ECO:0000256" key="6">
    <source>
        <dbReference type="ARBA" id="ARBA00023049"/>
    </source>
</evidence>
<dbReference type="InterPro" id="IPR011765">
    <property type="entry name" value="Pept_M16_N"/>
</dbReference>
<feature type="domain" description="Peptidase M16 C-terminal" evidence="8">
    <location>
        <begin position="203"/>
        <end position="389"/>
    </location>
</feature>
<evidence type="ECO:0000259" key="8">
    <source>
        <dbReference type="Pfam" id="PF05193"/>
    </source>
</evidence>
<protein>
    <recommendedName>
        <fullName evidence="10">Zinc protease</fullName>
    </recommendedName>
</protein>
<proteinExistence type="inferred from homology"/>
<dbReference type="InterPro" id="IPR007863">
    <property type="entry name" value="Peptidase_M16_C"/>
</dbReference>
<feature type="domain" description="Peptidase M16 N-terminal" evidence="7">
    <location>
        <begin position="43"/>
        <end position="182"/>
    </location>
</feature>
<accession>A0A644XT30</accession>
<dbReference type="InterPro" id="IPR011249">
    <property type="entry name" value="Metalloenz_LuxS/M16"/>
</dbReference>
<evidence type="ECO:0000259" key="7">
    <source>
        <dbReference type="Pfam" id="PF00675"/>
    </source>
</evidence>
<gene>
    <name evidence="9" type="ORF">SDC9_63822</name>
</gene>
<keyword evidence="6" id="KW-0482">Metalloprotease</keyword>
<evidence type="ECO:0000256" key="2">
    <source>
        <dbReference type="ARBA" id="ARBA00022670"/>
    </source>
</evidence>